<evidence type="ECO:0000313" key="3">
    <source>
        <dbReference type="Proteomes" id="UP001501116"/>
    </source>
</evidence>
<dbReference type="EMBL" id="BAAANN010000021">
    <property type="protein sequence ID" value="GAA1970981.1"/>
    <property type="molecule type" value="Genomic_DNA"/>
</dbReference>
<keyword evidence="1" id="KW-0812">Transmembrane</keyword>
<gene>
    <name evidence="2" type="ORF">GCM10009754_51270</name>
</gene>
<dbReference type="RefSeq" id="WP_344423866.1">
    <property type="nucleotide sequence ID" value="NZ_BAAANN010000021.1"/>
</dbReference>
<evidence type="ECO:0000313" key="2">
    <source>
        <dbReference type="EMBL" id="GAA1970981.1"/>
    </source>
</evidence>
<keyword evidence="1" id="KW-0472">Membrane</keyword>
<keyword evidence="3" id="KW-1185">Reference proteome</keyword>
<evidence type="ECO:0000256" key="1">
    <source>
        <dbReference type="SAM" id="Phobius"/>
    </source>
</evidence>
<sequence>MAALRYQARSFADLWWWVRGRRHGVGAGDLALGHSRDRAPMLLALAGLLCVETAAVGLLVPWPVVHVLDALALLQVLAIVATGVTRPHVLRPGELVLRSGPLVELRLPLHTVIAVRADRKDHSGRSAELTGTELALPVGDRTDVTVELSTPVVVPGTEGTASVIRFHADEPRAAVSAIRAALSDLTGAGRGSG</sequence>
<proteinExistence type="predicted"/>
<comment type="caution">
    <text evidence="2">The sequence shown here is derived from an EMBL/GenBank/DDBJ whole genome shotgun (WGS) entry which is preliminary data.</text>
</comment>
<name>A0ABN2RL22_9PSEU</name>
<feature type="transmembrane region" description="Helical" evidence="1">
    <location>
        <begin position="42"/>
        <end position="64"/>
    </location>
</feature>
<protein>
    <recommendedName>
        <fullName evidence="4">Integral membrane protein</fullName>
    </recommendedName>
</protein>
<evidence type="ECO:0008006" key="4">
    <source>
        <dbReference type="Google" id="ProtNLM"/>
    </source>
</evidence>
<organism evidence="2 3">
    <name type="scientific">Amycolatopsis minnesotensis</name>
    <dbReference type="NCBI Taxonomy" id="337894"/>
    <lineage>
        <taxon>Bacteria</taxon>
        <taxon>Bacillati</taxon>
        <taxon>Actinomycetota</taxon>
        <taxon>Actinomycetes</taxon>
        <taxon>Pseudonocardiales</taxon>
        <taxon>Pseudonocardiaceae</taxon>
        <taxon>Amycolatopsis</taxon>
    </lineage>
</organism>
<keyword evidence="1" id="KW-1133">Transmembrane helix</keyword>
<accession>A0ABN2RL22</accession>
<dbReference type="Proteomes" id="UP001501116">
    <property type="component" value="Unassembled WGS sequence"/>
</dbReference>
<reference evidence="2 3" key="1">
    <citation type="journal article" date="2019" name="Int. J. Syst. Evol. Microbiol.">
        <title>The Global Catalogue of Microorganisms (GCM) 10K type strain sequencing project: providing services to taxonomists for standard genome sequencing and annotation.</title>
        <authorList>
            <consortium name="The Broad Institute Genomics Platform"/>
            <consortium name="The Broad Institute Genome Sequencing Center for Infectious Disease"/>
            <person name="Wu L."/>
            <person name="Ma J."/>
        </authorList>
    </citation>
    <scope>NUCLEOTIDE SEQUENCE [LARGE SCALE GENOMIC DNA]</scope>
    <source>
        <strain evidence="2 3">JCM 14545</strain>
    </source>
</reference>